<proteinExistence type="predicted"/>
<reference evidence="2 3" key="1">
    <citation type="submission" date="2019-01" db="EMBL/GenBank/DDBJ databases">
        <authorList>
            <person name="Chen W.-M."/>
        </authorList>
    </citation>
    <scope>NUCLEOTIDE SEQUENCE [LARGE SCALE GENOMIC DNA]</scope>
    <source>
        <strain evidence="2 3">TER-1</strain>
    </source>
</reference>
<dbReference type="RefSeq" id="WP_127732713.1">
    <property type="nucleotide sequence ID" value="NZ_SACP01000024.1"/>
</dbReference>
<accession>A0A437NYE5</accession>
<dbReference type="Proteomes" id="UP000286997">
    <property type="component" value="Unassembled WGS sequence"/>
</dbReference>
<comment type="caution">
    <text evidence="2">The sequence shown here is derived from an EMBL/GenBank/DDBJ whole genome shotgun (WGS) entry which is preliminary data.</text>
</comment>
<organism evidence="2 3">
    <name type="scientific">Methylobacterium oryzihabitans</name>
    <dbReference type="NCBI Taxonomy" id="2499852"/>
    <lineage>
        <taxon>Bacteria</taxon>
        <taxon>Pseudomonadati</taxon>
        <taxon>Pseudomonadota</taxon>
        <taxon>Alphaproteobacteria</taxon>
        <taxon>Hyphomicrobiales</taxon>
        <taxon>Methylobacteriaceae</taxon>
        <taxon>Methylobacterium</taxon>
    </lineage>
</organism>
<dbReference type="EMBL" id="SACP01000024">
    <property type="protein sequence ID" value="RVU15033.1"/>
    <property type="molecule type" value="Genomic_DNA"/>
</dbReference>
<feature type="compositionally biased region" description="Basic and acidic residues" evidence="1">
    <location>
        <begin position="48"/>
        <end position="67"/>
    </location>
</feature>
<sequence>MPPHHRPTTSGLRVAVKPLRSFRTGYDPVLNGVAHGLGDLFPPVPHPEPVRPDDPRVAASVERSRTA</sequence>
<protein>
    <submittedName>
        <fullName evidence="2">Uncharacterized protein</fullName>
    </submittedName>
</protein>
<keyword evidence="3" id="KW-1185">Reference proteome</keyword>
<gene>
    <name evidence="2" type="ORF">EOE48_20725</name>
</gene>
<dbReference type="AlphaFoldDB" id="A0A437NYE5"/>
<name>A0A437NYE5_9HYPH</name>
<evidence type="ECO:0000256" key="1">
    <source>
        <dbReference type="SAM" id="MobiDB-lite"/>
    </source>
</evidence>
<feature type="region of interest" description="Disordered" evidence="1">
    <location>
        <begin position="40"/>
        <end position="67"/>
    </location>
</feature>
<evidence type="ECO:0000313" key="3">
    <source>
        <dbReference type="Proteomes" id="UP000286997"/>
    </source>
</evidence>
<evidence type="ECO:0000313" key="2">
    <source>
        <dbReference type="EMBL" id="RVU15033.1"/>
    </source>
</evidence>